<evidence type="ECO:0000313" key="3">
    <source>
        <dbReference type="Proteomes" id="UP001238163"/>
    </source>
</evidence>
<dbReference type="PANTHER" id="PTHR43319:SF3">
    <property type="entry name" value="BETA-LACTAMASE-RELATED DOMAIN-CONTAINING PROTEIN"/>
    <property type="match status" value="1"/>
</dbReference>
<dbReference type="InterPro" id="IPR001466">
    <property type="entry name" value="Beta-lactam-related"/>
</dbReference>
<dbReference type="SUPFAM" id="SSF56601">
    <property type="entry name" value="beta-lactamase/transpeptidase-like"/>
    <property type="match status" value="1"/>
</dbReference>
<dbReference type="PANTHER" id="PTHR43319">
    <property type="entry name" value="BETA-LACTAMASE-RELATED"/>
    <property type="match status" value="1"/>
</dbReference>
<comment type="caution">
    <text evidence="2">The sequence shown here is derived from an EMBL/GenBank/DDBJ whole genome shotgun (WGS) entry which is preliminary data.</text>
</comment>
<reference evidence="2" key="1">
    <citation type="submission" date="2023-07" db="EMBL/GenBank/DDBJ databases">
        <title>Genomic Encyclopedia of Type Strains, Phase IV (KMG-IV): sequencing the most valuable type-strain genomes for metagenomic binning, comparative biology and taxonomic classification.</title>
        <authorList>
            <person name="Goeker M."/>
        </authorList>
    </citation>
    <scope>NUCLEOTIDE SEQUENCE</scope>
    <source>
        <strain evidence="2">DSM 24202</strain>
    </source>
</reference>
<organism evidence="2 3">
    <name type="scientific">Oligosphaera ethanolica</name>
    <dbReference type="NCBI Taxonomy" id="760260"/>
    <lineage>
        <taxon>Bacteria</taxon>
        <taxon>Pseudomonadati</taxon>
        <taxon>Lentisphaerota</taxon>
        <taxon>Oligosphaeria</taxon>
        <taxon>Oligosphaerales</taxon>
        <taxon>Oligosphaeraceae</taxon>
        <taxon>Oligosphaera</taxon>
    </lineage>
</organism>
<sequence length="365" mass="39234">MKKQNADAIQDRVQAMLAAAVAAGDAIGCQAAAYVDGELVVNACAGWLDESHSRPVGDDSLFAVYSTGKGIASTAFLRLVERGLIGLDQLVGDIWPEFACNGKEATTVRHILQHRSGVCIRTPYDSIPQIADWEEMCRRVAAVKPVFAPGSTTRYQTINYSWLLCELAQRVTGKPFRQIVAEEVFQPAGMANMFFGVPDAALPRVARVYRGAGMPPIPAQPPCWDYSLEEIMNTRVIQQACLPGFNCITNAIDLAKHYSLLLDCAGDSRLLSKAMVRDACVMTLAPNDPPPASRASWGTHGLGYAVADPDENDVARYFGHGGYGGPDGGAWQPGRMAFGLTGNLMGPTGKLRNDVVSVIKKACAQ</sequence>
<evidence type="ECO:0000313" key="2">
    <source>
        <dbReference type="EMBL" id="MDQ0289585.1"/>
    </source>
</evidence>
<dbReference type="AlphaFoldDB" id="A0AAE4ANM6"/>
<accession>A0AAE4ANM6</accession>
<dbReference type="RefSeq" id="WP_307261031.1">
    <property type="nucleotide sequence ID" value="NZ_JAUSVL010000001.1"/>
</dbReference>
<dbReference type="EMBL" id="JAUSVL010000001">
    <property type="protein sequence ID" value="MDQ0289585.1"/>
    <property type="molecule type" value="Genomic_DNA"/>
</dbReference>
<dbReference type="Pfam" id="PF00144">
    <property type="entry name" value="Beta-lactamase"/>
    <property type="match status" value="1"/>
</dbReference>
<feature type="domain" description="Beta-lactamase-related" evidence="1">
    <location>
        <begin position="14"/>
        <end position="325"/>
    </location>
</feature>
<gene>
    <name evidence="2" type="ORF">J3R75_001692</name>
</gene>
<dbReference type="InterPro" id="IPR012338">
    <property type="entry name" value="Beta-lactam/transpept-like"/>
</dbReference>
<dbReference type="InterPro" id="IPR052907">
    <property type="entry name" value="Beta-lactamase/esterase"/>
</dbReference>
<dbReference type="Gene3D" id="3.40.710.10">
    <property type="entry name" value="DD-peptidase/beta-lactamase superfamily"/>
    <property type="match status" value="1"/>
</dbReference>
<keyword evidence="3" id="KW-1185">Reference proteome</keyword>
<name>A0AAE4ANM6_9BACT</name>
<protein>
    <submittedName>
        <fullName evidence="2">CubicO group peptidase (Beta-lactamase class C family)</fullName>
    </submittedName>
</protein>
<evidence type="ECO:0000259" key="1">
    <source>
        <dbReference type="Pfam" id="PF00144"/>
    </source>
</evidence>
<proteinExistence type="predicted"/>
<dbReference type="Proteomes" id="UP001238163">
    <property type="component" value="Unassembled WGS sequence"/>
</dbReference>